<evidence type="ECO:0008006" key="4">
    <source>
        <dbReference type="Google" id="ProtNLM"/>
    </source>
</evidence>
<sequence length="567" mass="63687">MAKGSRRQYRSNDSEPGQQSGFVTIEHYMAGKDPYRVAPADEMPVPWPFITHPKGEELGNIENSIRGECMNICQQHSITVRSVKVEVLSRKDYPSLPVPIPYLIIYTLDTNRTRWQAAANDLRNLIAKDRFRSSNGNFIKVEIRNPARMYADFTTCLPVDQELQRYLDEVEPKIYALVLETLPSSWTMVCSHMRGPRSTQSLTPPRPTILVYVKPETVHSFDSTEEKYREALTSHNFPNIVMNIEILAGVVTKTPCRMPYEAKHLFGLNTTRPYNGVSISAANLDDESGTLGGWIRLTSNANPNQVTDYMLTCYHVVVAAADPENEDDNNERGIGFLGSQHLPNIDVVWPSVQDEVFTRSEANRKIREGSADANIRQSLALLNQINGAGRIVGKVRYASGFAKRSPTNGYLDWALIPSPGTSQPNRPPQEIYDRQNLAFGSIYRPTANDFIRRIAPEPQVNDWVVRSGRTSANHGIVEQRYSYIIWEDDETRKPSHEMKIVSHHGDPDFCHAGDSGSWVVNHKYELVGMLIGQTGMNSGNNGIVTPVRDLFADIEARTNCTVSLPLP</sequence>
<protein>
    <recommendedName>
        <fullName evidence="4">Peptidase S1 domain-containing protein</fullName>
    </recommendedName>
</protein>
<name>A0A1E1LZM2_RHYSE</name>
<proteinExistence type="predicted"/>
<dbReference type="AlphaFoldDB" id="A0A1E1LZM2"/>
<accession>A0A1E1LZM2</accession>
<dbReference type="InterPro" id="IPR009003">
    <property type="entry name" value="Peptidase_S1_PA"/>
</dbReference>
<evidence type="ECO:0000313" key="3">
    <source>
        <dbReference type="Proteomes" id="UP000177625"/>
    </source>
</evidence>
<reference evidence="3" key="1">
    <citation type="submission" date="2016-03" db="EMBL/GenBank/DDBJ databases">
        <authorList>
            <person name="Guldener U."/>
        </authorList>
    </citation>
    <scope>NUCLEOTIDE SEQUENCE [LARGE SCALE GENOMIC DNA]</scope>
</reference>
<organism evidence="2 3">
    <name type="scientific">Rhynchosporium secalis</name>
    <name type="common">Barley scald fungus</name>
    <dbReference type="NCBI Taxonomy" id="38038"/>
    <lineage>
        <taxon>Eukaryota</taxon>
        <taxon>Fungi</taxon>
        <taxon>Dikarya</taxon>
        <taxon>Ascomycota</taxon>
        <taxon>Pezizomycotina</taxon>
        <taxon>Leotiomycetes</taxon>
        <taxon>Helotiales</taxon>
        <taxon>Ploettnerulaceae</taxon>
        <taxon>Rhynchosporium</taxon>
    </lineage>
</organism>
<evidence type="ECO:0000256" key="1">
    <source>
        <dbReference type="SAM" id="MobiDB-lite"/>
    </source>
</evidence>
<evidence type="ECO:0000313" key="2">
    <source>
        <dbReference type="EMBL" id="CZT41725.1"/>
    </source>
</evidence>
<keyword evidence="3" id="KW-1185">Reference proteome</keyword>
<feature type="region of interest" description="Disordered" evidence="1">
    <location>
        <begin position="1"/>
        <end position="21"/>
    </location>
</feature>
<dbReference type="EMBL" id="FJVC01000044">
    <property type="protein sequence ID" value="CZT41725.1"/>
    <property type="molecule type" value="Genomic_DNA"/>
</dbReference>
<dbReference type="Proteomes" id="UP000177625">
    <property type="component" value="Unassembled WGS sequence"/>
</dbReference>
<dbReference type="SUPFAM" id="SSF50494">
    <property type="entry name" value="Trypsin-like serine proteases"/>
    <property type="match status" value="1"/>
</dbReference>
<gene>
    <name evidence="2" type="ORF">RSE6_01502</name>
</gene>